<dbReference type="KEGG" id="foc:113205075"/>
<reference evidence="3" key="1">
    <citation type="submission" date="2025-08" db="UniProtKB">
        <authorList>
            <consortium name="RefSeq"/>
        </authorList>
    </citation>
    <scope>IDENTIFICATION</scope>
    <source>
        <tissue evidence="3">Whole organism</tissue>
    </source>
</reference>
<organism evidence="2 3">
    <name type="scientific">Frankliniella occidentalis</name>
    <name type="common">Western flower thrips</name>
    <name type="synonym">Euthrips occidentalis</name>
    <dbReference type="NCBI Taxonomy" id="133901"/>
    <lineage>
        <taxon>Eukaryota</taxon>
        <taxon>Metazoa</taxon>
        <taxon>Ecdysozoa</taxon>
        <taxon>Arthropoda</taxon>
        <taxon>Hexapoda</taxon>
        <taxon>Insecta</taxon>
        <taxon>Pterygota</taxon>
        <taxon>Neoptera</taxon>
        <taxon>Paraneoptera</taxon>
        <taxon>Thysanoptera</taxon>
        <taxon>Terebrantia</taxon>
        <taxon>Thripoidea</taxon>
        <taxon>Thripidae</taxon>
        <taxon>Frankliniella</taxon>
    </lineage>
</organism>
<evidence type="ECO:0000256" key="1">
    <source>
        <dbReference type="SAM" id="MobiDB-lite"/>
    </source>
</evidence>
<dbReference type="GeneID" id="113205075"/>
<accession>A0A9C6U423</accession>
<keyword evidence="2" id="KW-1185">Reference proteome</keyword>
<evidence type="ECO:0000313" key="3">
    <source>
        <dbReference type="RefSeq" id="XP_052121003.1"/>
    </source>
</evidence>
<dbReference type="RefSeq" id="XP_052121003.1">
    <property type="nucleotide sequence ID" value="XM_052265043.1"/>
</dbReference>
<sequence length="353" mass="38953">MARLARKQGSARLSESPIKLLLLEWLYWMCHPSTSGQSRFTQLVNIWYLNKVQPVDGGRQSVRDRDLRHLGGGRALLALHAVQRAHGHQPLVLPGRRADPAQAAHALQRHPAGGRPGRARAPAHRPPGQGPRMADSVWNTAAVCVDWATTIEYQYNTLLDGSAIFVSLACITTLTRSLAEIQTQINRGVKVGDCLRWAALQSRVTAGCRELEETFADLLPHILISAYFTPLLAIVDVVFNGRKADLFSLALSPVVLLVLWPMCDIGDELAKARERLCPAAYLGPWLEEGCEQTRVRLCLMLFAYGRHGLLRTRGPGGGVLNRGTFTTAISSWIKFLNALINLQSASRHQVRGK</sequence>
<name>A0A9C6U423_FRAOC</name>
<feature type="region of interest" description="Disordered" evidence="1">
    <location>
        <begin position="102"/>
        <end position="134"/>
    </location>
</feature>
<protein>
    <submittedName>
        <fullName evidence="3">Uncharacterized protein LOC113205075 isoform X1</fullName>
    </submittedName>
</protein>
<proteinExistence type="predicted"/>
<evidence type="ECO:0000313" key="2">
    <source>
        <dbReference type="Proteomes" id="UP000504606"/>
    </source>
</evidence>
<dbReference type="OrthoDB" id="10676510at2759"/>
<gene>
    <name evidence="3" type="primary">LOC113205075</name>
</gene>
<dbReference type="AlphaFoldDB" id="A0A9C6U423"/>
<dbReference type="Proteomes" id="UP000504606">
    <property type="component" value="Unplaced"/>
</dbReference>